<protein>
    <submittedName>
        <fullName evidence="3">Uncharacterized protein</fullName>
    </submittedName>
</protein>
<feature type="region of interest" description="Disordered" evidence="1">
    <location>
        <begin position="1"/>
        <end position="77"/>
    </location>
</feature>
<dbReference type="Proteomes" id="UP000245802">
    <property type="component" value="Chromosome"/>
</dbReference>
<dbReference type="KEGG" id="gog:C1280_27705"/>
<evidence type="ECO:0000313" key="5">
    <source>
        <dbReference type="Proteomes" id="UP000245802"/>
    </source>
</evidence>
<dbReference type="KEGG" id="gog:C1280_14975"/>
<accession>A0A2Z3GZY8</accession>
<feature type="transmembrane region" description="Helical" evidence="2">
    <location>
        <begin position="84"/>
        <end position="105"/>
    </location>
</feature>
<feature type="compositionally biased region" description="Basic and acidic residues" evidence="1">
    <location>
        <begin position="1"/>
        <end position="75"/>
    </location>
</feature>
<dbReference type="AlphaFoldDB" id="A0A2Z3GZY8"/>
<evidence type="ECO:0000313" key="3">
    <source>
        <dbReference type="EMBL" id="AWM38161.1"/>
    </source>
</evidence>
<name>A0A2Z3GZY8_9BACT</name>
<reference evidence="3 5" key="1">
    <citation type="submission" date="2018-01" db="EMBL/GenBank/DDBJ databases">
        <title>G. obscuriglobus.</title>
        <authorList>
            <person name="Franke J."/>
            <person name="Blomberg W."/>
            <person name="Selmecki A."/>
        </authorList>
    </citation>
    <scope>NUCLEOTIDE SEQUENCE [LARGE SCALE GENOMIC DNA]</scope>
    <source>
        <strain evidence="3 5">DSM 5831</strain>
    </source>
</reference>
<keyword evidence="2" id="KW-0472">Membrane</keyword>
<proteinExistence type="predicted"/>
<keyword evidence="2" id="KW-0812">Transmembrane</keyword>
<sequence length="132" mass="15223">MITAREVAREVQEKNATEADKNRAHQAAEAEKARQWQNERDRKQDEKDEKNRQWQEAQEKDRRAWQESQESKRTAQDYSYKKRLAVITAVTTVLLAGIASVVAFFGGRYFAEIDKHKQTPNTQAAPQSSSMP</sequence>
<dbReference type="EMBL" id="CP025958">
    <property type="protein sequence ID" value="AWM38161.1"/>
    <property type="molecule type" value="Genomic_DNA"/>
</dbReference>
<evidence type="ECO:0000256" key="2">
    <source>
        <dbReference type="SAM" id="Phobius"/>
    </source>
</evidence>
<evidence type="ECO:0000256" key="1">
    <source>
        <dbReference type="SAM" id="MobiDB-lite"/>
    </source>
</evidence>
<keyword evidence="5" id="KW-1185">Reference proteome</keyword>
<dbReference type="EMBL" id="CP025958">
    <property type="protein sequence ID" value="AWM40398.1"/>
    <property type="molecule type" value="Genomic_DNA"/>
</dbReference>
<gene>
    <name evidence="3" type="ORF">C1280_14975</name>
    <name evidence="4" type="ORF">C1280_27705</name>
</gene>
<keyword evidence="2" id="KW-1133">Transmembrane helix</keyword>
<evidence type="ECO:0000313" key="4">
    <source>
        <dbReference type="EMBL" id="AWM40398.1"/>
    </source>
</evidence>
<organism evidence="3 5">
    <name type="scientific">Gemmata obscuriglobus</name>
    <dbReference type="NCBI Taxonomy" id="114"/>
    <lineage>
        <taxon>Bacteria</taxon>
        <taxon>Pseudomonadati</taxon>
        <taxon>Planctomycetota</taxon>
        <taxon>Planctomycetia</taxon>
        <taxon>Gemmatales</taxon>
        <taxon>Gemmataceae</taxon>
        <taxon>Gemmata</taxon>
    </lineage>
</organism>